<feature type="region of interest" description="Disordered" evidence="1">
    <location>
        <begin position="65"/>
        <end position="92"/>
    </location>
</feature>
<sequence length="107" mass="12184">MVKPSKHYDFVPEKINDKYVEALPGIGAAHEGRLTGNSLKCPRCTEDLDLEIEVDVAHGYRVQKTEAATQSESPVQQQPLQRTLDHEPTGSYSYTEKDLKVYMYELR</sequence>
<evidence type="ECO:0000313" key="2">
    <source>
        <dbReference type="EMBL" id="KAK0426026.1"/>
    </source>
</evidence>
<keyword evidence="3" id="KW-1185">Reference proteome</keyword>
<accession>A0AA39ILX4</accession>
<comment type="caution">
    <text evidence="2">The sequence shown here is derived from an EMBL/GenBank/DDBJ whole genome shotgun (WGS) entry which is preliminary data.</text>
</comment>
<evidence type="ECO:0000256" key="1">
    <source>
        <dbReference type="SAM" id="MobiDB-lite"/>
    </source>
</evidence>
<dbReference type="InterPro" id="IPR036617">
    <property type="entry name" value="BAF_sf"/>
</dbReference>
<dbReference type="EMBL" id="JAUCMV010000001">
    <property type="protein sequence ID" value="KAK0426026.1"/>
    <property type="molecule type" value="Genomic_DNA"/>
</dbReference>
<feature type="compositionally biased region" description="Polar residues" evidence="1">
    <location>
        <begin position="66"/>
        <end position="81"/>
    </location>
</feature>
<dbReference type="AlphaFoldDB" id="A0AA39ILX4"/>
<dbReference type="GO" id="GO:0003677">
    <property type="term" value="F:DNA binding"/>
    <property type="evidence" value="ECO:0007669"/>
    <property type="project" value="InterPro"/>
</dbReference>
<protein>
    <submittedName>
        <fullName evidence="2">Uncharacterized protein</fullName>
    </submittedName>
</protein>
<reference evidence="2" key="1">
    <citation type="submission" date="2023-06" db="EMBL/GenBank/DDBJ databases">
        <title>Genomic analysis of the entomopathogenic nematode Steinernema hermaphroditum.</title>
        <authorList>
            <person name="Schwarz E.M."/>
            <person name="Heppert J.K."/>
            <person name="Baniya A."/>
            <person name="Schwartz H.T."/>
            <person name="Tan C.-H."/>
            <person name="Antoshechkin I."/>
            <person name="Sternberg P.W."/>
            <person name="Goodrich-Blair H."/>
            <person name="Dillman A.R."/>
        </authorList>
    </citation>
    <scope>NUCLEOTIDE SEQUENCE</scope>
    <source>
        <strain evidence="2">PS9179</strain>
        <tissue evidence="2">Whole animal</tissue>
    </source>
</reference>
<proteinExistence type="predicted"/>
<name>A0AA39ILX4_9BILA</name>
<organism evidence="2 3">
    <name type="scientific">Steinernema hermaphroditum</name>
    <dbReference type="NCBI Taxonomy" id="289476"/>
    <lineage>
        <taxon>Eukaryota</taxon>
        <taxon>Metazoa</taxon>
        <taxon>Ecdysozoa</taxon>
        <taxon>Nematoda</taxon>
        <taxon>Chromadorea</taxon>
        <taxon>Rhabditida</taxon>
        <taxon>Tylenchina</taxon>
        <taxon>Panagrolaimomorpha</taxon>
        <taxon>Strongyloidoidea</taxon>
        <taxon>Steinernematidae</taxon>
        <taxon>Steinernema</taxon>
    </lineage>
</organism>
<evidence type="ECO:0000313" key="3">
    <source>
        <dbReference type="Proteomes" id="UP001175271"/>
    </source>
</evidence>
<gene>
    <name evidence="2" type="ORF">QR680_009507</name>
</gene>
<dbReference type="Proteomes" id="UP001175271">
    <property type="component" value="Unassembled WGS sequence"/>
</dbReference>
<dbReference type="SUPFAM" id="SSF47798">
    <property type="entry name" value="Barrier-to-autointegration factor, BAF"/>
    <property type="match status" value="1"/>
</dbReference>